<feature type="transmembrane region" description="Helical" evidence="9">
    <location>
        <begin position="601"/>
        <end position="625"/>
    </location>
</feature>
<sequence length="628" mass="72685">AQQYFTESHTTCILRHSSFDVQLEAFPVLNIAPDNFDFDKDIYDYKARRFELELNGIYFNDWILKLTVAIEQSNCESFIVFQEHIPMFAHYFYNASIYSIWRSVRNRFIFAYTDELTIQSSDVENYVSGYIFHDQANILLVHAQFLNSSVFDIKTNRFVGEGRYFGTLPKPAEMVLLQRFDAKVGRIIWNSGSVMKNKLKNLQGREVVLCLFNYKPFMLLDYERKPTLYDRALNDSKAFAEGTEVRIMLEFCEKHNCTIQVDTTEKSEWGNIYSNVTGYGLMGMILDRRNDYGMGGLFIWLDAYRYMEMTTYVGRSGITCLVPAPHRVISWTLPMRPFQASLWLCVVSYLLLECIALAAARRWERNPTNCPRNSLQKSLQFGFVSVMKLFVNQSTKYATFSYALRTLLMANYIVDIILTTVYGGGLAAILTLPTLEEAADSRQRLYEHQLLWTGTSPAWISSVVDAQEEPVLQGIVEHYRVYDAEEIATMSRTKQMGFVAERMQFGHLGNVDILPEDALPRLKLMVDDLFFVFSVAYVPRLWPYLEDHTAFVLDWHSYGFDKYWEWKIAADYMNVRRQNRVAASQRPSLDIGPVELGIDNFIGLILIWCFGMICSLIAFLIEVCFQLG</sequence>
<keyword evidence="5 9" id="KW-1133">Transmembrane helix</keyword>
<evidence type="ECO:0000256" key="3">
    <source>
        <dbReference type="ARBA" id="ARBA00022475"/>
    </source>
</evidence>
<dbReference type="InterPro" id="IPR052192">
    <property type="entry name" value="Insect_Ionotropic_Sensory_Rcpt"/>
</dbReference>
<evidence type="ECO:0000256" key="4">
    <source>
        <dbReference type="ARBA" id="ARBA00022692"/>
    </source>
</evidence>
<dbReference type="PANTHER" id="PTHR42643:SF40">
    <property type="entry name" value="IONOTROPIC RECEPTOR 41A-RELATED"/>
    <property type="match status" value="1"/>
</dbReference>
<dbReference type="STRING" id="30019.A0A0M3QYQ6"/>
<feature type="transmembrane region" description="Helical" evidence="9">
    <location>
        <begin position="340"/>
        <end position="360"/>
    </location>
</feature>
<dbReference type="Gene3D" id="3.40.190.10">
    <property type="entry name" value="Periplasmic binding protein-like II"/>
    <property type="match status" value="1"/>
</dbReference>
<feature type="non-terminal residue" evidence="11">
    <location>
        <position position="1"/>
    </location>
</feature>
<keyword evidence="4 9" id="KW-0812">Transmembrane</keyword>
<dbReference type="GO" id="GO:0015276">
    <property type="term" value="F:ligand-gated monoatomic ion channel activity"/>
    <property type="evidence" value="ECO:0007669"/>
    <property type="project" value="InterPro"/>
</dbReference>
<evidence type="ECO:0000256" key="8">
    <source>
        <dbReference type="ARBA" id="ARBA00023180"/>
    </source>
</evidence>
<evidence type="ECO:0000256" key="1">
    <source>
        <dbReference type="ARBA" id="ARBA00004651"/>
    </source>
</evidence>
<dbReference type="Pfam" id="PF00060">
    <property type="entry name" value="Lig_chan"/>
    <property type="match status" value="1"/>
</dbReference>
<evidence type="ECO:0000256" key="7">
    <source>
        <dbReference type="ARBA" id="ARBA00023170"/>
    </source>
</evidence>
<dbReference type="Gene3D" id="1.10.287.70">
    <property type="match status" value="1"/>
</dbReference>
<dbReference type="InterPro" id="IPR001320">
    <property type="entry name" value="Iontro_rcpt_C"/>
</dbReference>
<organism evidence="11 12">
    <name type="scientific">Drosophila busckii</name>
    <name type="common">Fruit fly</name>
    <dbReference type="NCBI Taxonomy" id="30019"/>
    <lineage>
        <taxon>Eukaryota</taxon>
        <taxon>Metazoa</taxon>
        <taxon>Ecdysozoa</taxon>
        <taxon>Arthropoda</taxon>
        <taxon>Hexapoda</taxon>
        <taxon>Insecta</taxon>
        <taxon>Pterygota</taxon>
        <taxon>Neoptera</taxon>
        <taxon>Endopterygota</taxon>
        <taxon>Diptera</taxon>
        <taxon>Brachycera</taxon>
        <taxon>Muscomorpha</taxon>
        <taxon>Ephydroidea</taxon>
        <taxon>Drosophilidae</taxon>
        <taxon>Drosophila</taxon>
    </lineage>
</organism>
<dbReference type="AlphaFoldDB" id="A0A0M3QYQ6"/>
<dbReference type="SUPFAM" id="SSF53850">
    <property type="entry name" value="Periplasmic binding protein-like II"/>
    <property type="match status" value="1"/>
</dbReference>
<evidence type="ECO:0000256" key="2">
    <source>
        <dbReference type="ARBA" id="ARBA00008685"/>
    </source>
</evidence>
<evidence type="ECO:0000256" key="9">
    <source>
        <dbReference type="SAM" id="Phobius"/>
    </source>
</evidence>
<keyword evidence="7" id="KW-0675">Receptor</keyword>
<reference evidence="11 12" key="1">
    <citation type="submission" date="2015-08" db="EMBL/GenBank/DDBJ databases">
        <title>Ancestral chromatin configuration constrains chromatin evolution on differentiating sex chromosomes in Drosophila.</title>
        <authorList>
            <person name="Zhou Q."/>
            <person name="Bachtrog D."/>
        </authorList>
    </citation>
    <scope>NUCLEOTIDE SEQUENCE [LARGE SCALE GENOMIC DNA]</scope>
    <source>
        <tissue evidence="11">Whole larvae</tissue>
    </source>
</reference>
<keyword evidence="3" id="KW-1003">Cell membrane</keyword>
<dbReference type="OrthoDB" id="8182981at2759"/>
<name>A0A0M3QYQ6_DROBS</name>
<feature type="domain" description="Ionotropic glutamate receptor C-terminal" evidence="10">
    <location>
        <begin position="340"/>
        <end position="612"/>
    </location>
</feature>
<dbReference type="GO" id="GO:0050907">
    <property type="term" value="P:detection of chemical stimulus involved in sensory perception"/>
    <property type="evidence" value="ECO:0007669"/>
    <property type="project" value="UniProtKB-ARBA"/>
</dbReference>
<accession>A0A0M3QYQ6</accession>
<keyword evidence="8" id="KW-0325">Glycoprotein</keyword>
<keyword evidence="12" id="KW-1185">Reference proteome</keyword>
<comment type="similarity">
    <text evidence="2">Belongs to the glutamate-gated ion channel (TC 1.A.10.1) family.</text>
</comment>
<protein>
    <submittedName>
        <fullName evidence="11">Ir76a</fullName>
    </submittedName>
</protein>
<evidence type="ECO:0000313" key="12">
    <source>
        <dbReference type="Proteomes" id="UP000494163"/>
    </source>
</evidence>
<feature type="non-terminal residue" evidence="11">
    <location>
        <position position="628"/>
    </location>
</feature>
<feature type="transmembrane region" description="Helical" evidence="9">
    <location>
        <begin position="412"/>
        <end position="435"/>
    </location>
</feature>
<gene>
    <name evidence="11" type="ORF">Dbus_chr3Rg2779</name>
</gene>
<evidence type="ECO:0000313" key="11">
    <source>
        <dbReference type="EMBL" id="ALC48029.1"/>
    </source>
</evidence>
<dbReference type="GO" id="GO:0005886">
    <property type="term" value="C:plasma membrane"/>
    <property type="evidence" value="ECO:0007669"/>
    <property type="project" value="UniProtKB-SubCell"/>
</dbReference>
<dbReference type="OMA" id="TFCELYN"/>
<dbReference type="PANTHER" id="PTHR42643">
    <property type="entry name" value="IONOTROPIC RECEPTOR 20A-RELATED"/>
    <property type="match status" value="1"/>
</dbReference>
<dbReference type="Proteomes" id="UP000494163">
    <property type="component" value="Chromosome 3R"/>
</dbReference>
<evidence type="ECO:0000259" key="10">
    <source>
        <dbReference type="Pfam" id="PF00060"/>
    </source>
</evidence>
<evidence type="ECO:0000256" key="5">
    <source>
        <dbReference type="ARBA" id="ARBA00022989"/>
    </source>
</evidence>
<evidence type="ECO:0000256" key="6">
    <source>
        <dbReference type="ARBA" id="ARBA00023136"/>
    </source>
</evidence>
<proteinExistence type="inferred from homology"/>
<keyword evidence="6 9" id="KW-0472">Membrane</keyword>
<comment type="subcellular location">
    <subcellularLocation>
        <location evidence="1">Cell membrane</location>
        <topology evidence="1">Multi-pass membrane protein</topology>
    </subcellularLocation>
</comment>
<dbReference type="EMBL" id="CP012526">
    <property type="protein sequence ID" value="ALC48029.1"/>
    <property type="molecule type" value="Genomic_DNA"/>
</dbReference>